<evidence type="ECO:0000313" key="1">
    <source>
        <dbReference type="EMBL" id="KAK2577963.1"/>
    </source>
</evidence>
<evidence type="ECO:0008006" key="3">
    <source>
        <dbReference type="Google" id="ProtNLM"/>
    </source>
</evidence>
<comment type="caution">
    <text evidence="1">The sequence shown here is derived from an EMBL/GenBank/DDBJ whole genome shotgun (WGS) entry which is preliminary data.</text>
</comment>
<evidence type="ECO:0000313" key="2">
    <source>
        <dbReference type="Proteomes" id="UP001258017"/>
    </source>
</evidence>
<gene>
    <name evidence="1" type="ORF">KPH14_012263</name>
</gene>
<dbReference type="Proteomes" id="UP001258017">
    <property type="component" value="Unassembled WGS sequence"/>
</dbReference>
<dbReference type="PANTHER" id="PTHR11439:SF463">
    <property type="entry name" value="REVERSE TRANSCRIPTASE TY1_COPIA-TYPE DOMAIN-CONTAINING PROTEIN"/>
    <property type="match status" value="1"/>
</dbReference>
<name>A0AAD9RE07_9HYME</name>
<reference evidence="1" key="1">
    <citation type="submission" date="2021-08" db="EMBL/GenBank/DDBJ databases">
        <authorList>
            <person name="Misof B."/>
            <person name="Oliver O."/>
            <person name="Podsiadlowski L."/>
            <person name="Donath A."/>
            <person name="Peters R."/>
            <person name="Mayer C."/>
            <person name="Rust J."/>
            <person name="Gunkel S."/>
            <person name="Lesny P."/>
            <person name="Martin S."/>
            <person name="Oeyen J.P."/>
            <person name="Petersen M."/>
            <person name="Panagiotis P."/>
            <person name="Wilbrandt J."/>
            <person name="Tanja T."/>
        </authorList>
    </citation>
    <scope>NUCLEOTIDE SEQUENCE</scope>
    <source>
        <strain evidence="1">GBR_01_08_01A</strain>
        <tissue evidence="1">Thorax + abdomen</tissue>
    </source>
</reference>
<dbReference type="AlphaFoldDB" id="A0AAD9RE07"/>
<dbReference type="CDD" id="cd09272">
    <property type="entry name" value="RNase_HI_RT_Ty1"/>
    <property type="match status" value="1"/>
</dbReference>
<accession>A0AAD9RE07</accession>
<proteinExistence type="predicted"/>
<sequence>MGQVKTYLGIDIEYDEKKSEMSLSQKNYIESLVRKYELESAKLYATPMEQNLKCNPAESLCENIQYRNLIGVLLYLSTGTRPDISYSVNYLSRFQNCYDNSHYKYALRILKYLYLTKDLKLNFKRNLDNDLVDCFVDADWAGDPTDRKSTTGYVIRMFGNVIDWKSRKQSSVTKSSTGAEYVALSESVSEVLAIKELLQDFNIIIKEPIKIYEDNVGAVDISHLGNFTKRSKYIKVHYHFVNENYLMGKIDVVKIDSKENIADIFTKSLGRNKFEYFRDMLNLF</sequence>
<organism evidence="1 2">
    <name type="scientific">Odynerus spinipes</name>
    <dbReference type="NCBI Taxonomy" id="1348599"/>
    <lineage>
        <taxon>Eukaryota</taxon>
        <taxon>Metazoa</taxon>
        <taxon>Ecdysozoa</taxon>
        <taxon>Arthropoda</taxon>
        <taxon>Hexapoda</taxon>
        <taxon>Insecta</taxon>
        <taxon>Pterygota</taxon>
        <taxon>Neoptera</taxon>
        <taxon>Endopterygota</taxon>
        <taxon>Hymenoptera</taxon>
        <taxon>Apocrita</taxon>
        <taxon>Aculeata</taxon>
        <taxon>Vespoidea</taxon>
        <taxon>Vespidae</taxon>
        <taxon>Eumeninae</taxon>
        <taxon>Odynerus</taxon>
    </lineage>
</organism>
<dbReference type="PANTHER" id="PTHR11439">
    <property type="entry name" value="GAG-POL-RELATED RETROTRANSPOSON"/>
    <property type="match status" value="1"/>
</dbReference>
<keyword evidence="2" id="KW-1185">Reference proteome</keyword>
<reference evidence="1" key="2">
    <citation type="journal article" date="2023" name="Commun. Biol.">
        <title>Intrasexual cuticular hydrocarbon dimorphism in a wasp sheds light on hydrocarbon biosynthesis genes in Hymenoptera.</title>
        <authorList>
            <person name="Moris V.C."/>
            <person name="Podsiadlowski L."/>
            <person name="Martin S."/>
            <person name="Oeyen J.P."/>
            <person name="Donath A."/>
            <person name="Petersen M."/>
            <person name="Wilbrandt J."/>
            <person name="Misof B."/>
            <person name="Liedtke D."/>
            <person name="Thamm M."/>
            <person name="Scheiner R."/>
            <person name="Schmitt T."/>
            <person name="Niehuis O."/>
        </authorList>
    </citation>
    <scope>NUCLEOTIDE SEQUENCE</scope>
    <source>
        <strain evidence="1">GBR_01_08_01A</strain>
    </source>
</reference>
<protein>
    <recommendedName>
        <fullName evidence="3">Copia protein</fullName>
    </recommendedName>
</protein>
<dbReference type="EMBL" id="JAIFRP010000734">
    <property type="protein sequence ID" value="KAK2577963.1"/>
    <property type="molecule type" value="Genomic_DNA"/>
</dbReference>